<comment type="caution">
    <text evidence="2">The sequence shown here is derived from an EMBL/GenBank/DDBJ whole genome shotgun (WGS) entry which is preliminary data.</text>
</comment>
<dbReference type="AlphaFoldDB" id="A0A4R0RKF9"/>
<dbReference type="Gene3D" id="3.30.710.10">
    <property type="entry name" value="Potassium Channel Kv1.1, Chain A"/>
    <property type="match status" value="1"/>
</dbReference>
<organism evidence="2 3">
    <name type="scientific">Steccherinum ochraceum</name>
    <dbReference type="NCBI Taxonomy" id="92696"/>
    <lineage>
        <taxon>Eukaryota</taxon>
        <taxon>Fungi</taxon>
        <taxon>Dikarya</taxon>
        <taxon>Basidiomycota</taxon>
        <taxon>Agaricomycotina</taxon>
        <taxon>Agaricomycetes</taxon>
        <taxon>Polyporales</taxon>
        <taxon>Steccherinaceae</taxon>
        <taxon>Steccherinum</taxon>
    </lineage>
</organism>
<sequence>MSRAGASTSSGSGGHVADPAGPRDAPPPFNKPSANLILRTSDGVDFRVQQAILMEASAFFEDMLSLPAAVPGQRRRTREEDDQEFRDGIPVVPVTETSQTMNALLRYCYPVPNPHITSPSEICDALDASRKYLLEDMI</sequence>
<accession>A0A4R0RKF9</accession>
<gene>
    <name evidence="2" type="ORF">EIP91_012428</name>
</gene>
<name>A0A4R0RKF9_9APHY</name>
<reference evidence="2 3" key="1">
    <citation type="submission" date="2018-11" db="EMBL/GenBank/DDBJ databases">
        <title>Genome assembly of Steccherinum ochraceum LE-BIN_3174, the white-rot fungus of the Steccherinaceae family (The Residual Polyporoid clade, Polyporales, Basidiomycota).</title>
        <authorList>
            <person name="Fedorova T.V."/>
            <person name="Glazunova O.A."/>
            <person name="Landesman E.O."/>
            <person name="Moiseenko K.V."/>
            <person name="Psurtseva N.V."/>
            <person name="Savinova O.S."/>
            <person name="Shakhova N.V."/>
            <person name="Tyazhelova T.V."/>
            <person name="Vasina D.V."/>
        </authorList>
    </citation>
    <scope>NUCLEOTIDE SEQUENCE [LARGE SCALE GENOMIC DNA]</scope>
    <source>
        <strain evidence="2 3">LE-BIN_3174</strain>
    </source>
</reference>
<feature type="region of interest" description="Disordered" evidence="1">
    <location>
        <begin position="1"/>
        <end position="33"/>
    </location>
</feature>
<evidence type="ECO:0000313" key="3">
    <source>
        <dbReference type="Proteomes" id="UP000292702"/>
    </source>
</evidence>
<dbReference type="Proteomes" id="UP000292702">
    <property type="component" value="Unassembled WGS sequence"/>
</dbReference>
<protein>
    <submittedName>
        <fullName evidence="2">Uncharacterized protein</fullName>
    </submittedName>
</protein>
<proteinExistence type="predicted"/>
<keyword evidence="3" id="KW-1185">Reference proteome</keyword>
<dbReference type="InterPro" id="IPR011333">
    <property type="entry name" value="SKP1/BTB/POZ_sf"/>
</dbReference>
<feature type="compositionally biased region" description="Low complexity" evidence="1">
    <location>
        <begin position="1"/>
        <end position="10"/>
    </location>
</feature>
<dbReference type="OrthoDB" id="3357985at2759"/>
<evidence type="ECO:0000313" key="2">
    <source>
        <dbReference type="EMBL" id="TCD67393.1"/>
    </source>
</evidence>
<dbReference type="EMBL" id="RWJN01000099">
    <property type="protein sequence ID" value="TCD67393.1"/>
    <property type="molecule type" value="Genomic_DNA"/>
</dbReference>
<evidence type="ECO:0000256" key="1">
    <source>
        <dbReference type="SAM" id="MobiDB-lite"/>
    </source>
</evidence>
<dbReference type="STRING" id="92696.A0A4R0RKF9"/>